<reference evidence="1" key="1">
    <citation type="journal article" date="2020" name="Nature">
        <title>Giant virus diversity and host interactions through global metagenomics.</title>
        <authorList>
            <person name="Schulz F."/>
            <person name="Roux S."/>
            <person name="Paez-Espino D."/>
            <person name="Jungbluth S."/>
            <person name="Walsh D.A."/>
            <person name="Denef V.J."/>
            <person name="McMahon K.D."/>
            <person name="Konstantinidis K.T."/>
            <person name="Eloe-Fadrosh E.A."/>
            <person name="Kyrpides N.C."/>
            <person name="Woyke T."/>
        </authorList>
    </citation>
    <scope>NUCLEOTIDE SEQUENCE</scope>
    <source>
        <strain evidence="1">GVMAG-M-3300024510-1</strain>
    </source>
</reference>
<accession>A0A6C0IV00</accession>
<protein>
    <submittedName>
        <fullName evidence="1">Uncharacterized protein</fullName>
    </submittedName>
</protein>
<dbReference type="EMBL" id="MN740272">
    <property type="protein sequence ID" value="QHT97114.1"/>
    <property type="molecule type" value="Genomic_DNA"/>
</dbReference>
<evidence type="ECO:0000313" key="1">
    <source>
        <dbReference type="EMBL" id="QHT97114.1"/>
    </source>
</evidence>
<name>A0A6C0IV00_9ZZZZ</name>
<dbReference type="AlphaFoldDB" id="A0A6C0IV00"/>
<sequence>MQFHKYFSKNELELVYLLFRHYTHSLPPRDVISHVLELRVKPVIMYEYGRKREYTEKDGLRHGLEQWWYKDGRLYKTRSL</sequence>
<proteinExistence type="predicted"/>
<organism evidence="1">
    <name type="scientific">viral metagenome</name>
    <dbReference type="NCBI Taxonomy" id="1070528"/>
    <lineage>
        <taxon>unclassified sequences</taxon>
        <taxon>metagenomes</taxon>
        <taxon>organismal metagenomes</taxon>
    </lineage>
</organism>